<dbReference type="SUPFAM" id="SSF51735">
    <property type="entry name" value="NAD(P)-binding Rossmann-fold domains"/>
    <property type="match status" value="1"/>
</dbReference>
<evidence type="ECO:0000313" key="4">
    <source>
        <dbReference type="EMBL" id="MEB3071678.1"/>
    </source>
</evidence>
<dbReference type="PANTHER" id="PTHR45024:SF2">
    <property type="entry name" value="SCP2 DOMAIN-CONTAINING PROTEIN"/>
    <property type="match status" value="1"/>
</dbReference>
<name>A0ABU5Z2P2_9MYCO</name>
<reference evidence="4 5" key="1">
    <citation type="submission" date="2023-12" db="EMBL/GenBank/DDBJ databases">
        <title>Description of new species of Mycobacterium terrae complex isolated from sewage at the Sao Paulo Zoological Park Foundation in Brazil.</title>
        <authorList>
            <person name="Romagnoli C.L."/>
            <person name="Conceicao E.C."/>
            <person name="Machado E."/>
            <person name="Barreto L.B.P.F."/>
            <person name="Sharma A."/>
            <person name="Silva N.M."/>
            <person name="Marques L.E."/>
            <person name="Juliana M.A."/>
            <person name="Lourenco M.C.S."/>
            <person name="Digiampietri L.A."/>
            <person name="Suffys P.N."/>
            <person name="Viana-Niero C."/>
        </authorList>
    </citation>
    <scope>NUCLEOTIDE SEQUENCE [LARGE SCALE GENOMIC DNA]</scope>
    <source>
        <strain evidence="4 5">MYC017</strain>
    </source>
</reference>
<sequence length="284" mass="28713">MAIVTGAGRGIGRAHALLLAERGAAVVVNDVGAATSGTGSSSAPADDVVAEITKAGGTAVASYDSVAAADGGRAITSTAIEAFGRVDVVINNAGNAIPKPFLELSDDDLYSLADVHWLGSVRLCRAVWPYLVQQKYGRVINTVSASMLGVPQWTGYGAVKGALLGFTKNLAAEGGPHGIGVNAIAPGAATRMLADTAGSTPPGALESMTAMMPPHLVAPAAAFLAHESCMLNGEVLAVAAGHVARIVLAQTVGITDSDLTPEHIVDGLATILDTTQLTPWTIEV</sequence>
<organism evidence="4 5">
    <name type="scientific">[Mycobacterium] vasticus</name>
    <dbReference type="NCBI Taxonomy" id="2875777"/>
    <lineage>
        <taxon>Bacteria</taxon>
        <taxon>Bacillati</taxon>
        <taxon>Actinomycetota</taxon>
        <taxon>Actinomycetes</taxon>
        <taxon>Mycobacteriales</taxon>
        <taxon>Mycobacteriaceae</taxon>
        <taxon>Mycolicibacter</taxon>
    </lineage>
</organism>
<dbReference type="PRINTS" id="PR00080">
    <property type="entry name" value="SDRFAMILY"/>
</dbReference>
<dbReference type="RefSeq" id="WP_225397598.1">
    <property type="nucleotide sequence ID" value="NZ_JAYJJQ010000032.1"/>
</dbReference>
<dbReference type="InterPro" id="IPR002347">
    <property type="entry name" value="SDR_fam"/>
</dbReference>
<keyword evidence="2" id="KW-0560">Oxidoreductase</keyword>
<dbReference type="Gene3D" id="3.40.50.720">
    <property type="entry name" value="NAD(P)-binding Rossmann-like Domain"/>
    <property type="match status" value="1"/>
</dbReference>
<dbReference type="PRINTS" id="PR00081">
    <property type="entry name" value="GDHRDH"/>
</dbReference>
<keyword evidence="5" id="KW-1185">Reference proteome</keyword>
<dbReference type="EMBL" id="JAYJJQ010000032">
    <property type="protein sequence ID" value="MEB3071678.1"/>
    <property type="molecule type" value="Genomic_DNA"/>
</dbReference>
<dbReference type="PANTHER" id="PTHR45024">
    <property type="entry name" value="DEHYDROGENASES, SHORT CHAIN"/>
    <property type="match status" value="1"/>
</dbReference>
<evidence type="ECO:0000313" key="5">
    <source>
        <dbReference type="Proteomes" id="UP001299283"/>
    </source>
</evidence>
<accession>A0ABU5Z2P2</accession>
<evidence type="ECO:0000256" key="2">
    <source>
        <dbReference type="ARBA" id="ARBA00023002"/>
    </source>
</evidence>
<dbReference type="Pfam" id="PF00106">
    <property type="entry name" value="adh_short"/>
    <property type="match status" value="1"/>
</dbReference>
<gene>
    <name evidence="4" type="ORF">K5L39_21110</name>
</gene>
<evidence type="ECO:0000256" key="3">
    <source>
        <dbReference type="RuleBase" id="RU000363"/>
    </source>
</evidence>
<protein>
    <submittedName>
        <fullName evidence="4">SDR family NAD(P)-dependent oxidoreductase</fullName>
    </submittedName>
</protein>
<proteinExistence type="inferred from homology"/>
<evidence type="ECO:0000256" key="1">
    <source>
        <dbReference type="ARBA" id="ARBA00006484"/>
    </source>
</evidence>
<comment type="similarity">
    <text evidence="1 3">Belongs to the short-chain dehydrogenases/reductases (SDR) family.</text>
</comment>
<comment type="caution">
    <text evidence="4">The sequence shown here is derived from an EMBL/GenBank/DDBJ whole genome shotgun (WGS) entry which is preliminary data.</text>
</comment>
<dbReference type="InterPro" id="IPR036291">
    <property type="entry name" value="NAD(P)-bd_dom_sf"/>
</dbReference>
<dbReference type="InterPro" id="IPR051687">
    <property type="entry name" value="Peroxisomal_Beta-Oxidation"/>
</dbReference>
<dbReference type="Proteomes" id="UP001299283">
    <property type="component" value="Unassembled WGS sequence"/>
</dbReference>